<gene>
    <name evidence="2" type="ORF">J2X06_000837</name>
</gene>
<feature type="domain" description="N-acetyltransferase" evidence="1">
    <location>
        <begin position="69"/>
        <end position="225"/>
    </location>
</feature>
<dbReference type="Proteomes" id="UP001251524">
    <property type="component" value="Unassembled WGS sequence"/>
</dbReference>
<accession>A0ABU1W7T5</accession>
<comment type="caution">
    <text evidence="2">The sequence shown here is derived from an EMBL/GenBank/DDBJ whole genome shotgun (WGS) entry which is preliminary data.</text>
</comment>
<dbReference type="Pfam" id="PF13302">
    <property type="entry name" value="Acetyltransf_3"/>
    <property type="match status" value="1"/>
</dbReference>
<evidence type="ECO:0000313" key="3">
    <source>
        <dbReference type="Proteomes" id="UP001251524"/>
    </source>
</evidence>
<dbReference type="EMBL" id="JAVDVY010000001">
    <property type="protein sequence ID" value="MDR7133653.1"/>
    <property type="molecule type" value="Genomic_DNA"/>
</dbReference>
<dbReference type="PANTHER" id="PTHR43328:SF1">
    <property type="entry name" value="N-ACETYLTRANSFERASE DOMAIN-CONTAINING PROTEIN"/>
    <property type="match status" value="1"/>
</dbReference>
<dbReference type="InterPro" id="IPR000182">
    <property type="entry name" value="GNAT_dom"/>
</dbReference>
<evidence type="ECO:0000259" key="1">
    <source>
        <dbReference type="PROSITE" id="PS51186"/>
    </source>
</evidence>
<dbReference type="Gene3D" id="3.40.630.30">
    <property type="match status" value="1"/>
</dbReference>
<reference evidence="2 3" key="1">
    <citation type="submission" date="2023-07" db="EMBL/GenBank/DDBJ databases">
        <title>Sorghum-associated microbial communities from plants grown in Nebraska, USA.</title>
        <authorList>
            <person name="Schachtman D."/>
        </authorList>
    </citation>
    <scope>NUCLEOTIDE SEQUENCE [LARGE SCALE GENOMIC DNA]</scope>
    <source>
        <strain evidence="2 3">BE198</strain>
    </source>
</reference>
<protein>
    <submittedName>
        <fullName evidence="2">RimJ/RimL family protein N-acetyltransferase</fullName>
    </submittedName>
</protein>
<evidence type="ECO:0000313" key="2">
    <source>
        <dbReference type="EMBL" id="MDR7133653.1"/>
    </source>
</evidence>
<dbReference type="PANTHER" id="PTHR43328">
    <property type="entry name" value="ACETYLTRANSFERASE-RELATED"/>
    <property type="match status" value="1"/>
</dbReference>
<dbReference type="PROSITE" id="PS51186">
    <property type="entry name" value="GNAT"/>
    <property type="match status" value="1"/>
</dbReference>
<name>A0ABU1W7T5_9GAMM</name>
<dbReference type="SUPFAM" id="SSF55729">
    <property type="entry name" value="Acyl-CoA N-acyltransferases (Nat)"/>
    <property type="match status" value="1"/>
</dbReference>
<organism evidence="2 3">
    <name type="scientific">Lysobacter niastensis</name>
    <dbReference type="NCBI Taxonomy" id="380629"/>
    <lineage>
        <taxon>Bacteria</taxon>
        <taxon>Pseudomonadati</taxon>
        <taxon>Pseudomonadota</taxon>
        <taxon>Gammaproteobacteria</taxon>
        <taxon>Lysobacterales</taxon>
        <taxon>Lysobacteraceae</taxon>
        <taxon>Lysobacter</taxon>
    </lineage>
</organism>
<sequence length="242" mass="26540">MRECLCRCFVPETTTVKASVRPRVAPSVGHSVIPASAAPRSVACGNLVPMSTPVSRSRFHDVALRGEGFVLRPWRSDDLGALLEHANDIRIVRGLSDRFPHPYTREDGERFLAGDVVDLRDPVLAIEVDGQACGGIGARPGHGGRRHGAEFGYWLGHSLWGRGLMTQVVALYAPWVMQQLALHRLQATVLDNNPASARVLQKNGFEEEGALRCAVVKFGELRDLRVFAKVKRSLEDATQTAQ</sequence>
<keyword evidence="3" id="KW-1185">Reference proteome</keyword>
<proteinExistence type="predicted"/>
<dbReference type="InterPro" id="IPR016181">
    <property type="entry name" value="Acyl_CoA_acyltransferase"/>
</dbReference>